<dbReference type="AlphaFoldDB" id="A0A1G9H3U7"/>
<proteinExistence type="predicted"/>
<dbReference type="PANTHER" id="PTHR43179:SF7">
    <property type="entry name" value="RHAMNOSYLTRANSFERASE WBBL"/>
    <property type="match status" value="1"/>
</dbReference>
<dbReference type="CDD" id="cd04186">
    <property type="entry name" value="GT_2_like_c"/>
    <property type="match status" value="1"/>
</dbReference>
<name>A0A1G9H3U7_9BACT</name>
<dbReference type="STRING" id="1075417.SAMN05421823_104306"/>
<dbReference type="SUPFAM" id="SSF53448">
    <property type="entry name" value="Nucleotide-diphospho-sugar transferases"/>
    <property type="match status" value="1"/>
</dbReference>
<dbReference type="Proteomes" id="UP000198510">
    <property type="component" value="Unassembled WGS sequence"/>
</dbReference>
<feature type="domain" description="Glycosyltransferase 2-like" evidence="1">
    <location>
        <begin position="4"/>
        <end position="188"/>
    </location>
</feature>
<dbReference type="InterPro" id="IPR001173">
    <property type="entry name" value="Glyco_trans_2-like"/>
</dbReference>
<dbReference type="Pfam" id="PF00535">
    <property type="entry name" value="Glycos_transf_2"/>
    <property type="match status" value="1"/>
</dbReference>
<protein>
    <recommendedName>
        <fullName evidence="1">Glycosyltransferase 2-like domain-containing protein</fullName>
    </recommendedName>
</protein>
<evidence type="ECO:0000313" key="3">
    <source>
        <dbReference type="Proteomes" id="UP000198510"/>
    </source>
</evidence>
<gene>
    <name evidence="2" type="ORF">SAMN05421823_104306</name>
</gene>
<sequence length="307" mass="36060">MDLSIIIVNWNTKALLHDCLRSLYSDIQHHSFEVIVVDNHSSDGSPDMVREDFPQVVLVANEDNRGFAAANNQALRRAKGDHLLLLNPDTKVIDGAIDRMLAFSQAHPTAGIITCKLFNGDGSLQKSVNTFYGFWKSFVENRFVIGLLQRFHMQKRFFMSYWDHQQTIEIDWAHGAVMLFSREVFDKVGLLDEQFYIYAEEMDYFLRVSKAGFQSWFVADAHIIHYGQSSSRQRRSAMFIQNYKSFYLFLKKHYGLASYRLYRTRAIFYMLLWYLNFSFVRSEEAGVQRKIYWETLRWHFTKDSAIA</sequence>
<dbReference type="Gene3D" id="3.90.550.10">
    <property type="entry name" value="Spore Coat Polysaccharide Biosynthesis Protein SpsA, Chain A"/>
    <property type="match status" value="1"/>
</dbReference>
<dbReference type="PANTHER" id="PTHR43179">
    <property type="entry name" value="RHAMNOSYLTRANSFERASE WBBL"/>
    <property type="match status" value="1"/>
</dbReference>
<organism evidence="2 3">
    <name type="scientific">Catalinimonas alkaloidigena</name>
    <dbReference type="NCBI Taxonomy" id="1075417"/>
    <lineage>
        <taxon>Bacteria</taxon>
        <taxon>Pseudomonadati</taxon>
        <taxon>Bacteroidota</taxon>
        <taxon>Cytophagia</taxon>
        <taxon>Cytophagales</taxon>
        <taxon>Catalimonadaceae</taxon>
        <taxon>Catalinimonas</taxon>
    </lineage>
</organism>
<dbReference type="OrthoDB" id="9771846at2"/>
<dbReference type="EMBL" id="FNFO01000004">
    <property type="protein sequence ID" value="SDL07464.1"/>
    <property type="molecule type" value="Genomic_DNA"/>
</dbReference>
<dbReference type="RefSeq" id="WP_089682301.1">
    <property type="nucleotide sequence ID" value="NZ_FNFO01000004.1"/>
</dbReference>
<reference evidence="2 3" key="1">
    <citation type="submission" date="2016-10" db="EMBL/GenBank/DDBJ databases">
        <authorList>
            <person name="de Groot N.N."/>
        </authorList>
    </citation>
    <scope>NUCLEOTIDE SEQUENCE [LARGE SCALE GENOMIC DNA]</scope>
    <source>
        <strain evidence="2 3">DSM 25186</strain>
    </source>
</reference>
<keyword evidence="3" id="KW-1185">Reference proteome</keyword>
<evidence type="ECO:0000313" key="2">
    <source>
        <dbReference type="EMBL" id="SDL07464.1"/>
    </source>
</evidence>
<dbReference type="InterPro" id="IPR029044">
    <property type="entry name" value="Nucleotide-diphossugar_trans"/>
</dbReference>
<evidence type="ECO:0000259" key="1">
    <source>
        <dbReference type="Pfam" id="PF00535"/>
    </source>
</evidence>
<accession>A0A1G9H3U7</accession>